<dbReference type="RefSeq" id="WP_269036892.1">
    <property type="nucleotide sequence ID" value="NZ_CP114040.1"/>
</dbReference>
<reference evidence="1" key="1">
    <citation type="submission" date="2022-11" db="EMBL/GenBank/DDBJ databases">
        <title>Minimal conservation of predation-associated metabolite biosynthetic gene clusters underscores biosynthetic potential of Myxococcota including descriptions for ten novel species: Archangium lansinium sp. nov., Myxococcus landrumus sp. nov., Nannocystis bai.</title>
        <authorList>
            <person name="Ahearne A."/>
            <person name="Stevens C."/>
            <person name="Dowd S."/>
        </authorList>
    </citation>
    <scope>NUCLEOTIDE SEQUENCE</scope>
    <source>
        <strain evidence="1">Fl3</strain>
    </source>
</reference>
<protein>
    <submittedName>
        <fullName evidence="1">Uncharacterized protein</fullName>
    </submittedName>
</protein>
<dbReference type="EMBL" id="CP114040">
    <property type="protein sequence ID" value="WAS94555.1"/>
    <property type="molecule type" value="Genomic_DNA"/>
</dbReference>
<gene>
    <name evidence="1" type="ORF">O0S08_00210</name>
</gene>
<organism evidence="1 2">
    <name type="scientific">Nannocystis punicea</name>
    <dbReference type="NCBI Taxonomy" id="2995304"/>
    <lineage>
        <taxon>Bacteria</taxon>
        <taxon>Pseudomonadati</taxon>
        <taxon>Myxococcota</taxon>
        <taxon>Polyangia</taxon>
        <taxon>Nannocystales</taxon>
        <taxon>Nannocystaceae</taxon>
        <taxon>Nannocystis</taxon>
    </lineage>
</organism>
<keyword evidence="2" id="KW-1185">Reference proteome</keyword>
<proteinExistence type="predicted"/>
<evidence type="ECO:0000313" key="2">
    <source>
        <dbReference type="Proteomes" id="UP001164459"/>
    </source>
</evidence>
<evidence type="ECO:0000313" key="1">
    <source>
        <dbReference type="EMBL" id="WAS94555.1"/>
    </source>
</evidence>
<dbReference type="Proteomes" id="UP001164459">
    <property type="component" value="Chromosome"/>
</dbReference>
<sequence>MPALLIQIIDSQWVAEVANTDIRYNFLGADLGTQTQHVQYLAGNMAYNGEDLAEFNRLLPNALDLDGVDAEIVTEQLYAGTDMINYAGRMVYASVGDEMLIDELIEAGEALCIALGMFPAALARPSSAASAKGQAAAPQPGQ</sequence>
<accession>A0ABY7H658</accession>
<name>A0ABY7H658_9BACT</name>